<sequence>MNENDAITHVVETMSRVAQWRINNFDSTSPLQSESFKIGDRHWSLILEKRRLNFVIILIPEWELSGHDPLIASFNMRVVSLVGGRKTLTRARVRNKQVNYPDRFVWMLKVPLTRRFIIEVEFLDLKTAYPNGGEPRSIWSEGFIGNQNAKAVAAFGRLLSESIHTDIVICASDGSIGAHRAVLAVRSPVFNSMFTHNLKEKELSVVNIPDMSVEACQAFFSYMYFNNMQCEDFLTYRLDLLRAADKYDVADLKDACEESLIKHIDSENVLERLQTAFMYSLPRLKVYCIKYLVKFGKIFDIEKEFNAFVQSADRELVSEVVDEIISAWKGV</sequence>
<dbReference type="OrthoDB" id="6359816at2759"/>
<evidence type="ECO:0000256" key="1">
    <source>
        <dbReference type="ARBA" id="ARBA00004906"/>
    </source>
</evidence>
<dbReference type="Pfam" id="PF00651">
    <property type="entry name" value="BTB"/>
    <property type="match status" value="1"/>
</dbReference>
<dbReference type="CDD" id="cd18186">
    <property type="entry name" value="BTB_POZ_ZBTB_KLHL-like"/>
    <property type="match status" value="1"/>
</dbReference>
<dbReference type="AlphaFoldDB" id="A0A2U1Q1N1"/>
<dbReference type="PANTHER" id="PTHR46672:SF7">
    <property type="entry name" value="CHROMATIN REMODELING &amp; TRANSCRIPTION REGULATOR BTB-POZ FAMILY"/>
    <property type="match status" value="1"/>
</dbReference>
<dbReference type="InterPro" id="IPR000210">
    <property type="entry name" value="BTB/POZ_dom"/>
</dbReference>
<dbReference type="InterPro" id="IPR044714">
    <property type="entry name" value="AtSIBP1-like"/>
</dbReference>
<dbReference type="PANTHER" id="PTHR46672">
    <property type="entry name" value="OS08G0495500 PROTEIN-RELATED"/>
    <property type="match status" value="1"/>
</dbReference>
<gene>
    <name evidence="3" type="ORF">CTI12_AA086020</name>
</gene>
<reference evidence="3 4" key="1">
    <citation type="journal article" date="2018" name="Mol. Plant">
        <title>The genome of Artemisia annua provides insight into the evolution of Asteraceae family and artemisinin biosynthesis.</title>
        <authorList>
            <person name="Shen Q."/>
            <person name="Zhang L."/>
            <person name="Liao Z."/>
            <person name="Wang S."/>
            <person name="Yan T."/>
            <person name="Shi P."/>
            <person name="Liu M."/>
            <person name="Fu X."/>
            <person name="Pan Q."/>
            <person name="Wang Y."/>
            <person name="Lv Z."/>
            <person name="Lu X."/>
            <person name="Zhang F."/>
            <person name="Jiang W."/>
            <person name="Ma Y."/>
            <person name="Chen M."/>
            <person name="Hao X."/>
            <person name="Li L."/>
            <person name="Tang Y."/>
            <person name="Lv G."/>
            <person name="Zhou Y."/>
            <person name="Sun X."/>
            <person name="Brodelius P.E."/>
            <person name="Rose J.K.C."/>
            <person name="Tang K."/>
        </authorList>
    </citation>
    <scope>NUCLEOTIDE SEQUENCE [LARGE SCALE GENOMIC DNA]</scope>
    <source>
        <strain evidence="4">cv. Huhao1</strain>
        <tissue evidence="3">Leaf</tissue>
    </source>
</reference>
<organism evidence="3 4">
    <name type="scientific">Artemisia annua</name>
    <name type="common">Sweet wormwood</name>
    <dbReference type="NCBI Taxonomy" id="35608"/>
    <lineage>
        <taxon>Eukaryota</taxon>
        <taxon>Viridiplantae</taxon>
        <taxon>Streptophyta</taxon>
        <taxon>Embryophyta</taxon>
        <taxon>Tracheophyta</taxon>
        <taxon>Spermatophyta</taxon>
        <taxon>Magnoliopsida</taxon>
        <taxon>eudicotyledons</taxon>
        <taxon>Gunneridae</taxon>
        <taxon>Pentapetalae</taxon>
        <taxon>asterids</taxon>
        <taxon>campanulids</taxon>
        <taxon>Asterales</taxon>
        <taxon>Asteraceae</taxon>
        <taxon>Asteroideae</taxon>
        <taxon>Anthemideae</taxon>
        <taxon>Artemisiinae</taxon>
        <taxon>Artemisia</taxon>
    </lineage>
</organism>
<evidence type="ECO:0000313" key="4">
    <source>
        <dbReference type="Proteomes" id="UP000245207"/>
    </source>
</evidence>
<protein>
    <submittedName>
        <fullName evidence="3">SKP1/BTB/POZ domain-containing protein</fullName>
    </submittedName>
</protein>
<comment type="caution">
    <text evidence="3">The sequence shown here is derived from an EMBL/GenBank/DDBJ whole genome shotgun (WGS) entry which is preliminary data.</text>
</comment>
<comment type="pathway">
    <text evidence="1">Protein modification; protein ubiquitination.</text>
</comment>
<dbReference type="SUPFAM" id="SSF54695">
    <property type="entry name" value="POZ domain"/>
    <property type="match status" value="1"/>
</dbReference>
<dbReference type="STRING" id="35608.A0A2U1Q1N1"/>
<name>A0A2U1Q1N1_ARTAN</name>
<dbReference type="Gene3D" id="3.30.710.10">
    <property type="entry name" value="Potassium Channel Kv1.1, Chain A"/>
    <property type="match status" value="1"/>
</dbReference>
<proteinExistence type="predicted"/>
<dbReference type="Proteomes" id="UP000245207">
    <property type="component" value="Unassembled WGS sequence"/>
</dbReference>
<dbReference type="PROSITE" id="PS50097">
    <property type="entry name" value="BTB"/>
    <property type="match status" value="1"/>
</dbReference>
<accession>A0A2U1Q1N1</accession>
<evidence type="ECO:0000313" key="3">
    <source>
        <dbReference type="EMBL" id="PWA91875.1"/>
    </source>
</evidence>
<dbReference type="SMART" id="SM00225">
    <property type="entry name" value="BTB"/>
    <property type="match status" value="1"/>
</dbReference>
<dbReference type="EMBL" id="PKPP01000511">
    <property type="protein sequence ID" value="PWA91875.1"/>
    <property type="molecule type" value="Genomic_DNA"/>
</dbReference>
<dbReference type="InterPro" id="IPR011333">
    <property type="entry name" value="SKP1/BTB/POZ_sf"/>
</dbReference>
<keyword evidence="4" id="KW-1185">Reference proteome</keyword>
<feature type="domain" description="BTB" evidence="2">
    <location>
        <begin position="165"/>
        <end position="232"/>
    </location>
</feature>
<evidence type="ECO:0000259" key="2">
    <source>
        <dbReference type="PROSITE" id="PS50097"/>
    </source>
</evidence>